<dbReference type="PANTHER" id="PTHR30126:SF39">
    <property type="entry name" value="HTH-TYPE TRANSCRIPTIONAL REGULATOR CYSL"/>
    <property type="match status" value="1"/>
</dbReference>
<evidence type="ECO:0000256" key="3">
    <source>
        <dbReference type="ARBA" id="ARBA00023125"/>
    </source>
</evidence>
<dbReference type="Gene3D" id="1.10.10.10">
    <property type="entry name" value="Winged helix-like DNA-binding domain superfamily/Winged helix DNA-binding domain"/>
    <property type="match status" value="1"/>
</dbReference>
<accession>A0A239PYQ2</accession>
<dbReference type="Pfam" id="PF00126">
    <property type="entry name" value="HTH_1"/>
    <property type="match status" value="1"/>
</dbReference>
<evidence type="ECO:0000256" key="2">
    <source>
        <dbReference type="ARBA" id="ARBA00023015"/>
    </source>
</evidence>
<gene>
    <name evidence="6" type="ORF">SAMN05444959_11151</name>
</gene>
<dbReference type="OrthoDB" id="9803735at2"/>
<dbReference type="CDD" id="cd08420">
    <property type="entry name" value="PBP2_CysL_like"/>
    <property type="match status" value="1"/>
</dbReference>
<dbReference type="SUPFAM" id="SSF46785">
    <property type="entry name" value="Winged helix' DNA-binding domain"/>
    <property type="match status" value="1"/>
</dbReference>
<evidence type="ECO:0000313" key="6">
    <source>
        <dbReference type="EMBL" id="SNT75449.1"/>
    </source>
</evidence>
<dbReference type="PANTHER" id="PTHR30126">
    <property type="entry name" value="HTH-TYPE TRANSCRIPTIONAL REGULATOR"/>
    <property type="match status" value="1"/>
</dbReference>
<dbReference type="Proteomes" id="UP000198307">
    <property type="component" value="Unassembled WGS sequence"/>
</dbReference>
<sequence>MTLEQLRIFIAVAERQHVTQAAAALNLTQSATSAAISALEQRHAVRLFDRVGRRIVLTDAGRQFLDEARAVLGRAEQAERLLADLAQLRRGTLRLGASQTVANYWLPGVMQRFHNEYPDFSLSLTTGNTQDIASMVQGATIDLGFVEGVVEAPTLSVTKLTGDEMALVVAPDHPWARTPPLTAAQLQEGTWVLREPGSGTRAVWEDLLKRNGLDKASMRVAFELPSNEAVRSAVKAGGGAAILSTLVIQPLLENGRIARVDIDLPQRNFFVLHHKERQISLAEARFLDCARP</sequence>
<dbReference type="PRINTS" id="PR00039">
    <property type="entry name" value="HTHLYSR"/>
</dbReference>
<dbReference type="Pfam" id="PF03466">
    <property type="entry name" value="LysR_substrate"/>
    <property type="match status" value="1"/>
</dbReference>
<evidence type="ECO:0000256" key="1">
    <source>
        <dbReference type="ARBA" id="ARBA00009437"/>
    </source>
</evidence>
<dbReference type="InterPro" id="IPR036388">
    <property type="entry name" value="WH-like_DNA-bd_sf"/>
</dbReference>
<keyword evidence="2" id="KW-0805">Transcription regulation</keyword>
<feature type="domain" description="HTH lysR-type" evidence="5">
    <location>
        <begin position="1"/>
        <end position="58"/>
    </location>
</feature>
<reference evidence="6 7" key="1">
    <citation type="submission" date="2017-07" db="EMBL/GenBank/DDBJ databases">
        <authorList>
            <person name="Sun Z.S."/>
            <person name="Albrecht U."/>
            <person name="Echele G."/>
            <person name="Lee C.C."/>
        </authorList>
    </citation>
    <scope>NUCLEOTIDE SEQUENCE [LARGE SCALE GENOMIC DNA]</scope>
    <source>
        <strain evidence="6 7">DSM 14827</strain>
    </source>
</reference>
<dbReference type="EMBL" id="FZQB01000011">
    <property type="protein sequence ID" value="SNT75449.1"/>
    <property type="molecule type" value="Genomic_DNA"/>
</dbReference>
<evidence type="ECO:0000313" key="7">
    <source>
        <dbReference type="Proteomes" id="UP000198307"/>
    </source>
</evidence>
<protein>
    <submittedName>
        <fullName evidence="6">DNA-binding transcriptional regulator, LysR family</fullName>
    </submittedName>
</protein>
<dbReference type="PROSITE" id="PS50931">
    <property type="entry name" value="HTH_LYSR"/>
    <property type="match status" value="1"/>
</dbReference>
<evidence type="ECO:0000259" key="5">
    <source>
        <dbReference type="PROSITE" id="PS50931"/>
    </source>
</evidence>
<organism evidence="6 7">
    <name type="scientific">Paracoccus seriniphilus</name>
    <dbReference type="NCBI Taxonomy" id="184748"/>
    <lineage>
        <taxon>Bacteria</taxon>
        <taxon>Pseudomonadati</taxon>
        <taxon>Pseudomonadota</taxon>
        <taxon>Alphaproteobacteria</taxon>
        <taxon>Rhodobacterales</taxon>
        <taxon>Paracoccaceae</taxon>
        <taxon>Paracoccus</taxon>
    </lineage>
</organism>
<comment type="similarity">
    <text evidence="1">Belongs to the LysR transcriptional regulatory family.</text>
</comment>
<dbReference type="Gene3D" id="3.40.190.290">
    <property type="match status" value="1"/>
</dbReference>
<dbReference type="GO" id="GO:0000976">
    <property type="term" value="F:transcription cis-regulatory region binding"/>
    <property type="evidence" value="ECO:0007669"/>
    <property type="project" value="TreeGrafter"/>
</dbReference>
<dbReference type="InterPro" id="IPR036390">
    <property type="entry name" value="WH_DNA-bd_sf"/>
</dbReference>
<keyword evidence="4" id="KW-0804">Transcription</keyword>
<dbReference type="RefSeq" id="WP_089345059.1">
    <property type="nucleotide sequence ID" value="NZ_CP067131.1"/>
</dbReference>
<dbReference type="FunFam" id="1.10.10.10:FF:000001">
    <property type="entry name" value="LysR family transcriptional regulator"/>
    <property type="match status" value="1"/>
</dbReference>
<dbReference type="InterPro" id="IPR005119">
    <property type="entry name" value="LysR_subst-bd"/>
</dbReference>
<proteinExistence type="inferred from homology"/>
<keyword evidence="3 6" id="KW-0238">DNA-binding</keyword>
<keyword evidence="7" id="KW-1185">Reference proteome</keyword>
<dbReference type="InterPro" id="IPR000847">
    <property type="entry name" value="LysR_HTH_N"/>
</dbReference>
<dbReference type="GO" id="GO:0003700">
    <property type="term" value="F:DNA-binding transcription factor activity"/>
    <property type="evidence" value="ECO:0007669"/>
    <property type="project" value="InterPro"/>
</dbReference>
<name>A0A239PYQ2_9RHOB</name>
<dbReference type="SUPFAM" id="SSF53850">
    <property type="entry name" value="Periplasmic binding protein-like II"/>
    <property type="match status" value="1"/>
</dbReference>
<evidence type="ECO:0000256" key="4">
    <source>
        <dbReference type="ARBA" id="ARBA00023163"/>
    </source>
</evidence>
<dbReference type="AlphaFoldDB" id="A0A239PYQ2"/>